<feature type="binding site" evidence="3">
    <location>
        <position position="48"/>
    </location>
    <ligand>
        <name>a divalent metal cation</name>
        <dbReference type="ChEBI" id="CHEBI:60240"/>
    </ligand>
</feature>
<dbReference type="OrthoDB" id="119432at2"/>
<dbReference type="Proteomes" id="UP000054223">
    <property type="component" value="Unassembled WGS sequence"/>
</dbReference>
<organism evidence="4 5">
    <name type="scientific">Solirubrum puertoriconensis</name>
    <dbReference type="NCBI Taxonomy" id="1751427"/>
    <lineage>
        <taxon>Bacteria</taxon>
        <taxon>Pseudomonadati</taxon>
        <taxon>Bacteroidota</taxon>
        <taxon>Cytophagia</taxon>
        <taxon>Cytophagales</taxon>
    </lineage>
</organism>
<reference evidence="4 5" key="1">
    <citation type="submission" date="2015-11" db="EMBL/GenBank/DDBJ databases">
        <title>Solirubrum puertoriconensis gen. nov. an environmental bacteria isolated in Puerto Rico.</title>
        <authorList>
            <person name="Cuebas-Irizarry M.F."/>
            <person name="Montalvo-Rodriguez R."/>
        </authorList>
    </citation>
    <scope>NUCLEOTIDE SEQUENCE [LARGE SCALE GENOMIC DNA]</scope>
    <source>
        <strain evidence="4 5">MC1A</strain>
    </source>
</reference>
<dbReference type="SUPFAM" id="SSF109854">
    <property type="entry name" value="DinB/YfiT-like putative metalloenzymes"/>
    <property type="match status" value="1"/>
</dbReference>
<evidence type="ECO:0000313" key="5">
    <source>
        <dbReference type="Proteomes" id="UP000054223"/>
    </source>
</evidence>
<feature type="binding site" evidence="3">
    <location>
        <position position="130"/>
    </location>
    <ligand>
        <name>a divalent metal cation</name>
        <dbReference type="ChEBI" id="CHEBI:60240"/>
    </ligand>
</feature>
<dbReference type="GO" id="GO:0046872">
    <property type="term" value="F:metal ion binding"/>
    <property type="evidence" value="ECO:0007669"/>
    <property type="project" value="UniProtKB-KW"/>
</dbReference>
<protein>
    <recommendedName>
        <fullName evidence="6">Damage-inducible protein DinB</fullName>
    </recommendedName>
</protein>
<dbReference type="EMBL" id="LNAL01000003">
    <property type="protein sequence ID" value="KUG09610.1"/>
    <property type="molecule type" value="Genomic_DNA"/>
</dbReference>
<dbReference type="InterPro" id="IPR034660">
    <property type="entry name" value="DinB/YfiT-like"/>
</dbReference>
<accession>A0A9X0HPA6</accession>
<dbReference type="Pfam" id="PF05163">
    <property type="entry name" value="DinB"/>
    <property type="match status" value="1"/>
</dbReference>
<keyword evidence="2 3" id="KW-0479">Metal-binding</keyword>
<sequence length="165" mass="18797">MYCTIPDFLLEWQEESAATEKLLAQLTDESLHQRITSEGRTLGRLVWHVVQTMTEMPHRAGLFPTDELENQPCPPAKDTRTEYVRAAAAVADAVVRQWTDDQLRDEVEMYGEVWSKGRVLSVLVRHQAHHRGQMTVLMRQAGLRVPGVYGPAREEWAEMGVPAME</sequence>
<evidence type="ECO:0000256" key="2">
    <source>
        <dbReference type="ARBA" id="ARBA00022723"/>
    </source>
</evidence>
<evidence type="ECO:0008006" key="6">
    <source>
        <dbReference type="Google" id="ProtNLM"/>
    </source>
</evidence>
<comment type="caution">
    <text evidence="4">The sequence shown here is derived from an EMBL/GenBank/DDBJ whole genome shotgun (WGS) entry which is preliminary data.</text>
</comment>
<name>A0A9X0HPA6_SOLP1</name>
<evidence type="ECO:0000256" key="3">
    <source>
        <dbReference type="PIRSR" id="PIRSR607837-1"/>
    </source>
</evidence>
<dbReference type="RefSeq" id="WP_059067751.1">
    <property type="nucleotide sequence ID" value="NZ_LNAL01000003.1"/>
</dbReference>
<proteinExistence type="inferred from homology"/>
<feature type="binding site" evidence="3">
    <location>
        <position position="126"/>
    </location>
    <ligand>
        <name>a divalent metal cation</name>
        <dbReference type="ChEBI" id="CHEBI:60240"/>
    </ligand>
</feature>
<dbReference type="AlphaFoldDB" id="A0A9X0HPA6"/>
<comment type="similarity">
    <text evidence="1">Belongs to the DinB family.</text>
</comment>
<evidence type="ECO:0000313" key="4">
    <source>
        <dbReference type="EMBL" id="KUG09610.1"/>
    </source>
</evidence>
<keyword evidence="5" id="KW-1185">Reference proteome</keyword>
<gene>
    <name evidence="4" type="ORF">ASU33_18100</name>
</gene>
<dbReference type="Gene3D" id="1.20.120.450">
    <property type="entry name" value="dinb family like domain"/>
    <property type="match status" value="1"/>
</dbReference>
<dbReference type="InterPro" id="IPR007837">
    <property type="entry name" value="DinB"/>
</dbReference>
<evidence type="ECO:0000256" key="1">
    <source>
        <dbReference type="ARBA" id="ARBA00008635"/>
    </source>
</evidence>